<dbReference type="InterPro" id="IPR029041">
    <property type="entry name" value="FAD-linked_oxidoreductase-like"/>
</dbReference>
<dbReference type="Gene3D" id="3.20.20.220">
    <property type="match status" value="1"/>
</dbReference>
<protein>
    <recommendedName>
        <fullName evidence="9">Methylenetetrahydrofolate reductase</fullName>
    </recommendedName>
</protein>
<name>A0ABW3FIU4_9HYPH</name>
<evidence type="ECO:0000313" key="11">
    <source>
        <dbReference type="Proteomes" id="UP001597101"/>
    </source>
</evidence>
<evidence type="ECO:0000256" key="9">
    <source>
        <dbReference type="RuleBase" id="RU003862"/>
    </source>
</evidence>
<evidence type="ECO:0000256" key="1">
    <source>
        <dbReference type="ARBA" id="ARBA00001974"/>
    </source>
</evidence>
<comment type="pathway">
    <text evidence="7">Amino-acid biosynthesis; L-methionine biosynthesis via de novo pathway.</text>
</comment>
<sequence length="294" mass="32389">MSSPVLFPKARVSLEYFPPKSISAERALMTAAHALARFKPAYQTVTFGAGGSDVSDSLDWPSRLQNLNEVPTAAHLSLSRFQGRDAVLSHADHLWQRGVRRLVVIRGDGDGVLVGFQSVAHAVRVLKGLHPFDISISAYPEVHPLAGSDASDLDVLLAKQEAGADWAITQFFFDNEDFYAFRDRAERAGFYREIVPGIMPITNFEKIARFAEQCGAAIPQTMRERFAACGDDRENHTILARELVSEQVADLARNGVEAIHVYTMNRIDLAADTIRAFQGESDAIAQSHHLKLAS</sequence>
<reference evidence="11" key="1">
    <citation type="journal article" date="2019" name="Int. J. Syst. Evol. Microbiol.">
        <title>The Global Catalogue of Microorganisms (GCM) 10K type strain sequencing project: providing services to taxonomists for standard genome sequencing and annotation.</title>
        <authorList>
            <consortium name="The Broad Institute Genomics Platform"/>
            <consortium name="The Broad Institute Genome Sequencing Center for Infectious Disease"/>
            <person name="Wu L."/>
            <person name="Ma J."/>
        </authorList>
    </citation>
    <scope>NUCLEOTIDE SEQUENCE [LARGE SCALE GENOMIC DNA]</scope>
    <source>
        <strain evidence="11">CCUG 60023</strain>
    </source>
</reference>
<proteinExistence type="inferred from homology"/>
<dbReference type="InterPro" id="IPR003171">
    <property type="entry name" value="Mehydrof_redctse-like"/>
</dbReference>
<keyword evidence="6 9" id="KW-0560">Oxidoreductase</keyword>
<evidence type="ECO:0000256" key="2">
    <source>
        <dbReference type="ARBA" id="ARBA00004777"/>
    </source>
</evidence>
<evidence type="ECO:0000256" key="3">
    <source>
        <dbReference type="ARBA" id="ARBA00006743"/>
    </source>
</evidence>
<organism evidence="10 11">
    <name type="scientific">Pseudahrensia aquimaris</name>
    <dbReference type="NCBI Taxonomy" id="744461"/>
    <lineage>
        <taxon>Bacteria</taxon>
        <taxon>Pseudomonadati</taxon>
        <taxon>Pseudomonadota</taxon>
        <taxon>Alphaproteobacteria</taxon>
        <taxon>Hyphomicrobiales</taxon>
        <taxon>Ahrensiaceae</taxon>
        <taxon>Pseudahrensia</taxon>
    </lineage>
</organism>
<gene>
    <name evidence="10" type="ORF">ACFQ14_14945</name>
</gene>
<dbReference type="RefSeq" id="WP_377213552.1">
    <property type="nucleotide sequence ID" value="NZ_JBHTJV010000025.1"/>
</dbReference>
<evidence type="ECO:0000256" key="5">
    <source>
        <dbReference type="ARBA" id="ARBA00022827"/>
    </source>
</evidence>
<dbReference type="Pfam" id="PF02219">
    <property type="entry name" value="MTHFR"/>
    <property type="match status" value="1"/>
</dbReference>
<comment type="caution">
    <text evidence="10">The sequence shown here is derived from an EMBL/GenBank/DDBJ whole genome shotgun (WGS) entry which is preliminary data.</text>
</comment>
<dbReference type="PANTHER" id="PTHR45754:SF3">
    <property type="entry name" value="METHYLENETETRAHYDROFOLATE REDUCTASE (NADPH)"/>
    <property type="match status" value="1"/>
</dbReference>
<dbReference type="PANTHER" id="PTHR45754">
    <property type="entry name" value="METHYLENETETRAHYDROFOLATE REDUCTASE"/>
    <property type="match status" value="1"/>
</dbReference>
<keyword evidence="5 9" id="KW-0274">FAD</keyword>
<dbReference type="Proteomes" id="UP001597101">
    <property type="component" value="Unassembled WGS sequence"/>
</dbReference>
<comment type="catalytic activity">
    <reaction evidence="8">
        <text>(6S)-5-methyl-5,6,7,8-tetrahydrofolate + NAD(+) = (6R)-5,10-methylene-5,6,7,8-tetrahydrofolate + NADH + H(+)</text>
        <dbReference type="Rhea" id="RHEA:19821"/>
        <dbReference type="ChEBI" id="CHEBI:15378"/>
        <dbReference type="ChEBI" id="CHEBI:15636"/>
        <dbReference type="ChEBI" id="CHEBI:18608"/>
        <dbReference type="ChEBI" id="CHEBI:57540"/>
        <dbReference type="ChEBI" id="CHEBI:57945"/>
        <dbReference type="EC" id="1.5.1.54"/>
    </reaction>
    <physiologicalReaction direction="right-to-left" evidence="8">
        <dbReference type="Rhea" id="RHEA:19823"/>
    </physiologicalReaction>
</comment>
<evidence type="ECO:0000256" key="4">
    <source>
        <dbReference type="ARBA" id="ARBA00022630"/>
    </source>
</evidence>
<keyword evidence="11" id="KW-1185">Reference proteome</keyword>
<evidence type="ECO:0000313" key="10">
    <source>
        <dbReference type="EMBL" id="MFD0917698.1"/>
    </source>
</evidence>
<dbReference type="CDD" id="cd00537">
    <property type="entry name" value="MTHFR"/>
    <property type="match status" value="1"/>
</dbReference>
<accession>A0ABW3FIU4</accession>
<evidence type="ECO:0000256" key="8">
    <source>
        <dbReference type="ARBA" id="ARBA00048628"/>
    </source>
</evidence>
<dbReference type="EMBL" id="JBHTJV010000025">
    <property type="protein sequence ID" value="MFD0917698.1"/>
    <property type="molecule type" value="Genomic_DNA"/>
</dbReference>
<comment type="similarity">
    <text evidence="3 9">Belongs to the methylenetetrahydrofolate reductase family.</text>
</comment>
<keyword evidence="4 9" id="KW-0285">Flavoprotein</keyword>
<comment type="pathway">
    <text evidence="2 9">One-carbon metabolism; tetrahydrofolate interconversion.</text>
</comment>
<evidence type="ECO:0000256" key="7">
    <source>
        <dbReference type="ARBA" id="ARBA00034478"/>
    </source>
</evidence>
<comment type="cofactor">
    <cofactor evidence="1 9">
        <name>FAD</name>
        <dbReference type="ChEBI" id="CHEBI:57692"/>
    </cofactor>
</comment>
<evidence type="ECO:0000256" key="6">
    <source>
        <dbReference type="ARBA" id="ARBA00023002"/>
    </source>
</evidence>
<dbReference type="SUPFAM" id="SSF51730">
    <property type="entry name" value="FAD-linked oxidoreductase"/>
    <property type="match status" value="1"/>
</dbReference>